<feature type="domain" description="Glycine-rich" evidence="1">
    <location>
        <begin position="131"/>
        <end position="247"/>
    </location>
</feature>
<organism evidence="2 3">
    <name type="scientific">Synergistes jonesii</name>
    <dbReference type="NCBI Taxonomy" id="2754"/>
    <lineage>
        <taxon>Bacteria</taxon>
        <taxon>Thermotogati</taxon>
        <taxon>Synergistota</taxon>
        <taxon>Synergistia</taxon>
        <taxon>Synergistales</taxon>
        <taxon>Synergistaceae</taxon>
        <taxon>Synergistes</taxon>
    </lineage>
</organism>
<evidence type="ECO:0000313" key="2">
    <source>
        <dbReference type="EMBL" id="KEJ91140.1"/>
    </source>
</evidence>
<keyword evidence="3" id="KW-1185">Reference proteome</keyword>
<dbReference type="Pfam" id="PF21722">
    <property type="entry name" value="Gly_rich_2"/>
    <property type="match status" value="1"/>
</dbReference>
<reference evidence="2 3" key="1">
    <citation type="submission" date="2014-04" db="EMBL/GenBank/DDBJ databases">
        <title>Draft Genome Sequence of Synergistes jonesii.</title>
        <authorList>
            <person name="Coil D.A."/>
            <person name="Eisen J.A."/>
            <person name="Holland-Moritz H.E."/>
        </authorList>
    </citation>
    <scope>NUCLEOTIDE SEQUENCE [LARGE SCALE GENOMIC DNA]</scope>
    <source>
        <strain evidence="2 3">78-1</strain>
    </source>
</reference>
<evidence type="ECO:0000313" key="3">
    <source>
        <dbReference type="Proteomes" id="UP000027665"/>
    </source>
</evidence>
<sequence length="269" mass="27608">MGAINYRLNPFTGAMNAVLITNEEHIIPSVSPYWVRLNEVPLKESPSSMKVYLFTGSAFVQMSEVAAQPASGQFWPDYSAAPGGDTEWNTGLLLFSSAQAGMKIRVNYKGTGMPVAAESEEKIHGVARFDTPGNYTWDCPHGVTKVYVTAVGGGGIKGNSHPDGGPGGLGGNGYSCFKAPVAVAPDASYAVHVGAAAYRNMSGGGGIVDAEDTTFGSLLTAAHGENGGNATGAGPGTDGAGGWNILQYGVGQGQPYSAAADGGLLIIEW</sequence>
<gene>
    <name evidence="2" type="ORF">EH55_13265</name>
</gene>
<dbReference type="STRING" id="2754.EH55_13265"/>
<dbReference type="RefSeq" id="WP_051682938.1">
    <property type="nucleotide sequence ID" value="NZ_JMKI01000060.1"/>
</dbReference>
<proteinExistence type="predicted"/>
<dbReference type="Proteomes" id="UP000027665">
    <property type="component" value="Unassembled WGS sequence"/>
</dbReference>
<dbReference type="GeneID" id="90984839"/>
<dbReference type="EMBL" id="JMKI01000060">
    <property type="protein sequence ID" value="KEJ91140.1"/>
    <property type="molecule type" value="Genomic_DNA"/>
</dbReference>
<dbReference type="InterPro" id="IPR049304">
    <property type="entry name" value="Gly_rich_dom"/>
</dbReference>
<protein>
    <recommendedName>
        <fullName evidence="1">Glycine-rich domain-containing protein</fullName>
    </recommendedName>
</protein>
<accession>A0A073INJ3</accession>
<evidence type="ECO:0000259" key="1">
    <source>
        <dbReference type="Pfam" id="PF21722"/>
    </source>
</evidence>
<dbReference type="AlphaFoldDB" id="A0A073INJ3"/>
<name>A0A073INJ3_9BACT</name>
<comment type="caution">
    <text evidence="2">The sequence shown here is derived from an EMBL/GenBank/DDBJ whole genome shotgun (WGS) entry which is preliminary data.</text>
</comment>
<dbReference type="eggNOG" id="ENOG50345GE">
    <property type="taxonomic scope" value="Bacteria"/>
</dbReference>